<reference evidence="9" key="1">
    <citation type="submission" date="2023-12" db="EMBL/GenBank/DDBJ databases">
        <title>Fervidustalea candida gen. nov., sp. nov., a novel member of the family Paenibacillaceae isolated from a geothermal area.</title>
        <authorList>
            <person name="Li W.-J."/>
            <person name="Jiao J.-Y."/>
            <person name="Chen Y."/>
        </authorList>
    </citation>
    <scope>NUCLEOTIDE SEQUENCE</scope>
    <source>
        <strain evidence="9">SYSU GA230002</strain>
    </source>
</reference>
<dbReference type="EC" id="2.3.1.-" evidence="9"/>
<comment type="caution">
    <text evidence="9">The sequence shown here is derived from an EMBL/GenBank/DDBJ whole genome shotgun (WGS) entry which is preliminary data.</text>
</comment>
<comment type="similarity">
    <text evidence="2">Belongs to the acyltransferase 3 family.</text>
</comment>
<dbReference type="EMBL" id="JAYJLD010000001">
    <property type="protein sequence ID" value="MEB3100263.1"/>
    <property type="molecule type" value="Genomic_DNA"/>
</dbReference>
<evidence type="ECO:0000256" key="5">
    <source>
        <dbReference type="ARBA" id="ARBA00022989"/>
    </source>
</evidence>
<dbReference type="RefSeq" id="WP_371752361.1">
    <property type="nucleotide sequence ID" value="NZ_JAYJLD010000001.1"/>
</dbReference>
<keyword evidence="9" id="KW-0012">Acyltransferase</keyword>
<dbReference type="PANTHER" id="PTHR40074">
    <property type="entry name" value="O-ACETYLTRANSFERASE WECH"/>
    <property type="match status" value="1"/>
</dbReference>
<dbReference type="Pfam" id="PF01757">
    <property type="entry name" value="Acyl_transf_3"/>
    <property type="match status" value="1"/>
</dbReference>
<keyword evidence="3" id="KW-1003">Cell membrane</keyword>
<feature type="transmembrane region" description="Helical" evidence="7">
    <location>
        <begin position="87"/>
        <end position="109"/>
    </location>
</feature>
<feature type="transmembrane region" description="Helical" evidence="7">
    <location>
        <begin position="258"/>
        <end position="277"/>
    </location>
</feature>
<evidence type="ECO:0000256" key="4">
    <source>
        <dbReference type="ARBA" id="ARBA00022692"/>
    </source>
</evidence>
<feature type="transmembrane region" description="Helical" evidence="7">
    <location>
        <begin position="189"/>
        <end position="207"/>
    </location>
</feature>
<feature type="transmembrane region" description="Helical" evidence="7">
    <location>
        <begin position="162"/>
        <end position="183"/>
    </location>
</feature>
<dbReference type="Proteomes" id="UP001310386">
    <property type="component" value="Unassembled WGS sequence"/>
</dbReference>
<protein>
    <submittedName>
        <fullName evidence="9">Acyltransferase</fullName>
        <ecNumber evidence="9">2.3.1.-</ecNumber>
    </submittedName>
</protein>
<comment type="subcellular location">
    <subcellularLocation>
        <location evidence="1">Cell membrane</location>
        <topology evidence="1">Multi-pass membrane protein</topology>
    </subcellularLocation>
</comment>
<organism evidence="9 10">
    <name type="scientific">Ferviditalea candida</name>
    <dbReference type="NCBI Taxonomy" id="3108399"/>
    <lineage>
        <taxon>Bacteria</taxon>
        <taxon>Bacillati</taxon>
        <taxon>Bacillota</taxon>
        <taxon>Bacilli</taxon>
        <taxon>Bacillales</taxon>
        <taxon>Paenibacillaceae</taxon>
        <taxon>Ferviditalea</taxon>
    </lineage>
</organism>
<keyword evidence="9" id="KW-0808">Transferase</keyword>
<feature type="transmembrane region" description="Helical" evidence="7">
    <location>
        <begin position="322"/>
        <end position="345"/>
    </location>
</feature>
<dbReference type="GO" id="GO:0016746">
    <property type="term" value="F:acyltransferase activity"/>
    <property type="evidence" value="ECO:0007669"/>
    <property type="project" value="UniProtKB-KW"/>
</dbReference>
<evidence type="ECO:0000313" key="9">
    <source>
        <dbReference type="EMBL" id="MEB3100263.1"/>
    </source>
</evidence>
<feature type="transmembrane region" description="Helical" evidence="7">
    <location>
        <begin position="53"/>
        <end position="71"/>
    </location>
</feature>
<name>A0ABU5ZDG5_9BACL</name>
<gene>
    <name evidence="9" type="ORF">VF724_01145</name>
</gene>
<evidence type="ECO:0000259" key="8">
    <source>
        <dbReference type="Pfam" id="PF01757"/>
    </source>
</evidence>
<dbReference type="InterPro" id="IPR002656">
    <property type="entry name" value="Acyl_transf_3_dom"/>
</dbReference>
<feature type="domain" description="Acyltransferase 3" evidence="8">
    <location>
        <begin position="8"/>
        <end position="341"/>
    </location>
</feature>
<feature type="transmembrane region" description="Helical" evidence="7">
    <location>
        <begin position="289"/>
        <end position="310"/>
    </location>
</feature>
<keyword evidence="5 7" id="KW-1133">Transmembrane helix</keyword>
<accession>A0ABU5ZDG5</accession>
<evidence type="ECO:0000256" key="2">
    <source>
        <dbReference type="ARBA" id="ARBA00007400"/>
    </source>
</evidence>
<evidence type="ECO:0000313" key="10">
    <source>
        <dbReference type="Proteomes" id="UP001310386"/>
    </source>
</evidence>
<feature type="transmembrane region" description="Helical" evidence="7">
    <location>
        <begin position="219"/>
        <end position="238"/>
    </location>
</feature>
<feature type="transmembrane region" description="Helical" evidence="7">
    <location>
        <begin position="129"/>
        <end position="150"/>
    </location>
</feature>
<evidence type="ECO:0000256" key="6">
    <source>
        <dbReference type="ARBA" id="ARBA00023136"/>
    </source>
</evidence>
<keyword evidence="10" id="KW-1185">Reference proteome</keyword>
<keyword evidence="6 7" id="KW-0472">Membrane</keyword>
<dbReference type="PANTHER" id="PTHR40074:SF2">
    <property type="entry name" value="O-ACETYLTRANSFERASE WECH"/>
    <property type="match status" value="1"/>
</dbReference>
<evidence type="ECO:0000256" key="3">
    <source>
        <dbReference type="ARBA" id="ARBA00022475"/>
    </source>
</evidence>
<evidence type="ECO:0000256" key="1">
    <source>
        <dbReference type="ARBA" id="ARBA00004651"/>
    </source>
</evidence>
<keyword evidence="4 7" id="KW-0812">Transmembrane</keyword>
<sequence>MQTKTRIDFLDVFRFLAILAVVFIHSTSQPVTLLSKDSAFYPFYFILNRGSQFAVPAFLFLSALVLFYRYYEGWDKETAAVFFRKRLIYIVVPYVIWSFFYFTALSLVNGGSLTDIGTFLNQLLTGNNYFHLYFVIVMIQFYALFPLLMLLIKRISFVRSHLIFTGVVLQSVYWLLNLTVLHIQRTASVAFTYLLFYLLGASAGIHFERFMRSLMRYRFYWLAAWMSLGIAAVYMEWPGAFHLPLAADWKSFIYDLRYYVYVSFSCVGLLIISKSVYDKGEQASLVSLLVSWGTASFAVYLIHPFVLFAWREFAVATTSPFQFHAATLLSVVMALIVPWLIDLFLRRRKFTWMLLGK</sequence>
<evidence type="ECO:0000256" key="7">
    <source>
        <dbReference type="SAM" id="Phobius"/>
    </source>
</evidence>
<proteinExistence type="inferred from homology"/>
<feature type="transmembrane region" description="Helical" evidence="7">
    <location>
        <begin position="12"/>
        <end position="33"/>
    </location>
</feature>